<protein>
    <submittedName>
        <fullName evidence="1">Uncharacterized protein</fullName>
    </submittedName>
</protein>
<organism evidence="1 2">
    <name type="scientific">Chryseotalea sanaruensis</name>
    <dbReference type="NCBI Taxonomy" id="2482724"/>
    <lineage>
        <taxon>Bacteria</taxon>
        <taxon>Pseudomonadati</taxon>
        <taxon>Bacteroidota</taxon>
        <taxon>Cytophagia</taxon>
        <taxon>Cytophagales</taxon>
        <taxon>Chryseotaleaceae</taxon>
        <taxon>Chryseotalea</taxon>
    </lineage>
</organism>
<sequence>MSGVLEHISIHTSPSNSLEDISFEFIDSEGERVLVEVSPTTGTFMTPNAEITYLSDTDIFLDDTVIEKWKSSDGTTHAEILEAGPVKPLSVIITFYEGAKMLHYNQKKGAYGSLEKLDAPKEIRIDAGGTVFVNYTPHGGLSPSLSAPFLDRSKFKEAILGGLTELIDSNPNASGLQRAPVSIYLPYFDPYESKD</sequence>
<evidence type="ECO:0000313" key="1">
    <source>
        <dbReference type="EMBL" id="GCC49822.1"/>
    </source>
</evidence>
<dbReference type="AlphaFoldDB" id="A0A401U4M4"/>
<keyword evidence="2" id="KW-1185">Reference proteome</keyword>
<reference evidence="1 2" key="1">
    <citation type="submission" date="2018-11" db="EMBL/GenBank/DDBJ databases">
        <title>Chryseotalea sanarue gen. nov., sp., nov., a member of the family Cytophagaceae, isolated from a brackish lake in Hamamatsu Japan.</title>
        <authorList>
            <person name="Maejima Y."/>
            <person name="Iino T."/>
            <person name="Muraguchi Y."/>
            <person name="Fukuda K."/>
            <person name="Ohkuma M."/>
            <person name="Moriuchi R."/>
            <person name="Dohra H."/>
            <person name="Kimbara K."/>
            <person name="Shintani M."/>
        </authorList>
    </citation>
    <scope>NUCLEOTIDE SEQUENCE [LARGE SCALE GENOMIC DNA]</scope>
    <source>
        <strain evidence="1 2">Ys</strain>
    </source>
</reference>
<gene>
    <name evidence="1" type="ORF">SanaruYs_00360</name>
</gene>
<comment type="caution">
    <text evidence="1">The sequence shown here is derived from an EMBL/GenBank/DDBJ whole genome shotgun (WGS) entry which is preliminary data.</text>
</comment>
<evidence type="ECO:0000313" key="2">
    <source>
        <dbReference type="Proteomes" id="UP000288227"/>
    </source>
</evidence>
<accession>A0A401U4M4</accession>
<proteinExistence type="predicted"/>
<dbReference type="Proteomes" id="UP000288227">
    <property type="component" value="Unassembled WGS sequence"/>
</dbReference>
<dbReference type="EMBL" id="BHXQ01000001">
    <property type="protein sequence ID" value="GCC49822.1"/>
    <property type="molecule type" value="Genomic_DNA"/>
</dbReference>
<name>A0A401U4M4_9BACT</name>